<evidence type="ECO:0000313" key="4">
    <source>
        <dbReference type="Proteomes" id="UP001397290"/>
    </source>
</evidence>
<reference evidence="3 4" key="1">
    <citation type="submission" date="2020-02" db="EMBL/GenBank/DDBJ databases">
        <title>Comparative genomics of the hypocrealean fungal genus Beauvera.</title>
        <authorList>
            <person name="Showalter D.N."/>
            <person name="Bushley K.E."/>
            <person name="Rehner S.A."/>
        </authorList>
    </citation>
    <scope>NUCLEOTIDE SEQUENCE [LARGE SCALE GENOMIC DNA]</scope>
    <source>
        <strain evidence="3 4">ARSEF4384</strain>
    </source>
</reference>
<keyword evidence="4" id="KW-1185">Reference proteome</keyword>
<keyword evidence="2" id="KW-0472">Membrane</keyword>
<feature type="transmembrane region" description="Helical" evidence="2">
    <location>
        <begin position="85"/>
        <end position="106"/>
    </location>
</feature>
<feature type="compositionally biased region" description="Low complexity" evidence="1">
    <location>
        <begin position="54"/>
        <end position="73"/>
    </location>
</feature>
<organism evidence="3 4">
    <name type="scientific">Beauveria asiatica</name>
    <dbReference type="NCBI Taxonomy" id="1069075"/>
    <lineage>
        <taxon>Eukaryota</taxon>
        <taxon>Fungi</taxon>
        <taxon>Dikarya</taxon>
        <taxon>Ascomycota</taxon>
        <taxon>Pezizomycotina</taxon>
        <taxon>Sordariomycetes</taxon>
        <taxon>Hypocreomycetidae</taxon>
        <taxon>Hypocreales</taxon>
        <taxon>Cordycipitaceae</taxon>
        <taxon>Beauveria</taxon>
    </lineage>
</organism>
<keyword evidence="2" id="KW-0812">Transmembrane</keyword>
<feature type="compositionally biased region" description="Low complexity" evidence="1">
    <location>
        <begin position="26"/>
        <end position="43"/>
    </location>
</feature>
<feature type="non-terminal residue" evidence="3">
    <location>
        <position position="107"/>
    </location>
</feature>
<evidence type="ECO:0000256" key="2">
    <source>
        <dbReference type="SAM" id="Phobius"/>
    </source>
</evidence>
<name>A0AAW0RER8_9HYPO</name>
<evidence type="ECO:0000313" key="3">
    <source>
        <dbReference type="EMBL" id="KAK8140654.1"/>
    </source>
</evidence>
<accession>A0AAW0RER8</accession>
<keyword evidence="2" id="KW-1133">Transmembrane helix</keyword>
<dbReference type="EMBL" id="JAAHCF010002048">
    <property type="protein sequence ID" value="KAK8140654.1"/>
    <property type="molecule type" value="Genomic_DNA"/>
</dbReference>
<comment type="caution">
    <text evidence="3">The sequence shown here is derived from an EMBL/GenBank/DDBJ whole genome shotgun (WGS) entry which is preliminary data.</text>
</comment>
<dbReference type="Proteomes" id="UP001397290">
    <property type="component" value="Unassembled WGS sequence"/>
</dbReference>
<feature type="region of interest" description="Disordered" evidence="1">
    <location>
        <begin position="26"/>
        <end position="83"/>
    </location>
</feature>
<evidence type="ECO:0000256" key="1">
    <source>
        <dbReference type="SAM" id="MobiDB-lite"/>
    </source>
</evidence>
<gene>
    <name evidence="3" type="ORF">G3M48_002987</name>
</gene>
<sequence length="107" mass="10315">ESVALPACTASWPSLVPSDIPASLTTATSSANVSSNTTKSASAPSGAPLWPGNSSSVTTFPSSAPPASWASSGPPVPTTPLANTASGAGMSFLAVTLAAATLIFLAP</sequence>
<dbReference type="AlphaFoldDB" id="A0AAW0RER8"/>
<feature type="non-terminal residue" evidence="3">
    <location>
        <position position="1"/>
    </location>
</feature>
<proteinExistence type="predicted"/>
<protein>
    <submittedName>
        <fullName evidence="3">Uncharacterized protein</fullName>
    </submittedName>
</protein>